<dbReference type="NCBIfam" id="TIGR00369">
    <property type="entry name" value="unchar_dom_1"/>
    <property type="match status" value="1"/>
</dbReference>
<dbReference type="SUPFAM" id="SSF54637">
    <property type="entry name" value="Thioesterase/thiol ester dehydrase-isomerase"/>
    <property type="match status" value="1"/>
</dbReference>
<dbReference type="RefSeq" id="WP_143487895.1">
    <property type="nucleotide sequence ID" value="NZ_VJOY01000005.1"/>
</dbReference>
<evidence type="ECO:0000256" key="2">
    <source>
        <dbReference type="ARBA" id="ARBA00022801"/>
    </source>
</evidence>
<dbReference type="CDD" id="cd03443">
    <property type="entry name" value="PaaI_thioesterase"/>
    <property type="match status" value="1"/>
</dbReference>
<dbReference type="Proteomes" id="UP000315235">
    <property type="component" value="Unassembled WGS sequence"/>
</dbReference>
<name>A0A553H090_9PSED</name>
<dbReference type="InterPro" id="IPR006683">
    <property type="entry name" value="Thioestr_dom"/>
</dbReference>
<evidence type="ECO:0000256" key="1">
    <source>
        <dbReference type="ARBA" id="ARBA00008324"/>
    </source>
</evidence>
<proteinExistence type="inferred from homology"/>
<dbReference type="InterPro" id="IPR003736">
    <property type="entry name" value="PAAI_dom"/>
</dbReference>
<reference evidence="4 5" key="1">
    <citation type="submission" date="2019-07" db="EMBL/GenBank/DDBJ databases">
        <title>Pseudomonas mangiferae sp. nov., isolated from bark of mango tree in Thailand.</title>
        <authorList>
            <person name="Srisuk N."/>
            <person name="Anurat P."/>
        </authorList>
    </citation>
    <scope>NUCLEOTIDE SEQUENCE [LARGE SCALE GENOMIC DNA]</scope>
    <source>
        <strain evidence="4 5">DMKU_BBB3-04</strain>
    </source>
</reference>
<dbReference type="OrthoDB" id="4565299at2"/>
<keyword evidence="5" id="KW-1185">Reference proteome</keyword>
<feature type="domain" description="Thioesterase" evidence="3">
    <location>
        <begin position="43"/>
        <end position="115"/>
    </location>
</feature>
<dbReference type="PANTHER" id="PTHR21660:SF1">
    <property type="entry name" value="ACYL-COENZYME A THIOESTERASE 13"/>
    <property type="match status" value="1"/>
</dbReference>
<comment type="caution">
    <text evidence="4">The sequence shown here is derived from an EMBL/GenBank/DDBJ whole genome shotgun (WGS) entry which is preliminary data.</text>
</comment>
<dbReference type="GO" id="GO:0047617">
    <property type="term" value="F:fatty acyl-CoA hydrolase activity"/>
    <property type="evidence" value="ECO:0007669"/>
    <property type="project" value="InterPro"/>
</dbReference>
<sequence>MEIPHELAMSAFGRLIGCRPLAMEKGRAEVALSLTPDLHNRLGKLHGGALFSLLDIAMSLACSSVHGFESRSVTQECKINYMRGVDDGEVVCVATVVHAGSRSLVVEADIRQGEALVAKGLGTFALL</sequence>
<dbReference type="Gene3D" id="3.10.129.10">
    <property type="entry name" value="Hotdog Thioesterase"/>
    <property type="match status" value="1"/>
</dbReference>
<comment type="similarity">
    <text evidence="1">Belongs to the thioesterase PaaI family.</text>
</comment>
<evidence type="ECO:0000313" key="5">
    <source>
        <dbReference type="Proteomes" id="UP000315235"/>
    </source>
</evidence>
<evidence type="ECO:0000313" key="4">
    <source>
        <dbReference type="EMBL" id="TRX75159.1"/>
    </source>
</evidence>
<dbReference type="InterPro" id="IPR039298">
    <property type="entry name" value="ACOT13"/>
</dbReference>
<dbReference type="InterPro" id="IPR029069">
    <property type="entry name" value="HotDog_dom_sf"/>
</dbReference>
<organism evidence="4 5">
    <name type="scientific">Pseudomonas mangiferae</name>
    <dbReference type="NCBI Taxonomy" id="2593654"/>
    <lineage>
        <taxon>Bacteria</taxon>
        <taxon>Pseudomonadati</taxon>
        <taxon>Pseudomonadota</taxon>
        <taxon>Gammaproteobacteria</taxon>
        <taxon>Pseudomonadales</taxon>
        <taxon>Pseudomonadaceae</taxon>
        <taxon>Pseudomonas</taxon>
    </lineage>
</organism>
<gene>
    <name evidence="4" type="ORF">FM069_08645</name>
</gene>
<dbReference type="AlphaFoldDB" id="A0A553H090"/>
<accession>A0A553H090</accession>
<protein>
    <submittedName>
        <fullName evidence="4">PaaI family thioesterase</fullName>
    </submittedName>
</protein>
<keyword evidence="2" id="KW-0378">Hydrolase</keyword>
<evidence type="ECO:0000259" key="3">
    <source>
        <dbReference type="Pfam" id="PF03061"/>
    </source>
</evidence>
<dbReference type="EMBL" id="VJOY01000005">
    <property type="protein sequence ID" value="TRX75159.1"/>
    <property type="molecule type" value="Genomic_DNA"/>
</dbReference>
<dbReference type="Pfam" id="PF03061">
    <property type="entry name" value="4HBT"/>
    <property type="match status" value="1"/>
</dbReference>
<dbReference type="PANTHER" id="PTHR21660">
    <property type="entry name" value="THIOESTERASE SUPERFAMILY MEMBER-RELATED"/>
    <property type="match status" value="1"/>
</dbReference>